<sequence length="417" mass="44626">MDYVTSAVRRTAAIPLDALRLLARHWAALLTVIALGLGVRALVIWAAVIVSGWSSLAAVFLIPLAPIAVMTSLITALWVLRPSLPYISRAVTSPAQESTRVRLLTIGGLLIPFLTVYSSNGLLKEDTRAYIHDATISETSRNIFTADFGRSNYEITWVLVALIILALVLRKIIGVFALGERSVGWAGVSAYLEVLWMVTFSVVLTGGITWLRDWVATRAVAAPFVDAWESLRAWSLDIAGPVGAFFTWLVTLVSRADDVIIIPVAWLTLGATIYGAQLASQAAASTATNTETSSRLRVEARKALDEAAQPLLGPVKSTLSSLGRIAAAGLGPMVMFCLLFTLAKSTELGVLYLARALIGPLGMWEAAAVDPYILVTARMVYFVAAVVFIAPALDRLLRASAGSDTGAESSETPVNSR</sequence>
<name>A0ABW1QBJ7_9CORY</name>
<feature type="transmembrane region" description="Helical" evidence="1">
    <location>
        <begin position="350"/>
        <end position="367"/>
    </location>
</feature>
<keyword evidence="1" id="KW-0472">Membrane</keyword>
<feature type="transmembrane region" description="Helical" evidence="1">
    <location>
        <begin position="322"/>
        <end position="343"/>
    </location>
</feature>
<feature type="transmembrane region" description="Helical" evidence="1">
    <location>
        <begin position="259"/>
        <end position="279"/>
    </location>
</feature>
<evidence type="ECO:0000256" key="1">
    <source>
        <dbReference type="SAM" id="Phobius"/>
    </source>
</evidence>
<evidence type="ECO:0000313" key="2">
    <source>
        <dbReference type="EMBL" id="MFC6145650.1"/>
    </source>
</evidence>
<organism evidence="2 3">
    <name type="scientific">Corynebacterium nasicanis</name>
    <dbReference type="NCBI Taxonomy" id="1448267"/>
    <lineage>
        <taxon>Bacteria</taxon>
        <taxon>Bacillati</taxon>
        <taxon>Actinomycetota</taxon>
        <taxon>Actinomycetes</taxon>
        <taxon>Mycobacteriales</taxon>
        <taxon>Corynebacteriaceae</taxon>
        <taxon>Corynebacterium</taxon>
    </lineage>
</organism>
<feature type="transmembrane region" description="Helical" evidence="1">
    <location>
        <begin position="373"/>
        <end position="393"/>
    </location>
</feature>
<feature type="transmembrane region" description="Helical" evidence="1">
    <location>
        <begin position="190"/>
        <end position="211"/>
    </location>
</feature>
<accession>A0ABW1QBJ7</accession>
<comment type="caution">
    <text evidence="2">The sequence shown here is derived from an EMBL/GenBank/DDBJ whole genome shotgun (WGS) entry which is preliminary data.</text>
</comment>
<keyword evidence="3" id="KW-1185">Reference proteome</keyword>
<feature type="transmembrane region" description="Helical" evidence="1">
    <location>
        <begin position="101"/>
        <end position="118"/>
    </location>
</feature>
<gene>
    <name evidence="2" type="ORF">ACFPUZ_02340</name>
</gene>
<feature type="transmembrane region" description="Helical" evidence="1">
    <location>
        <begin position="231"/>
        <end position="252"/>
    </location>
</feature>
<dbReference type="EMBL" id="JBHSQE010000001">
    <property type="protein sequence ID" value="MFC6145650.1"/>
    <property type="molecule type" value="Genomic_DNA"/>
</dbReference>
<protein>
    <recommendedName>
        <fullName evidence="4">ABC transmembrane type-1 domain-containing protein</fullName>
    </recommendedName>
</protein>
<feature type="transmembrane region" description="Helical" evidence="1">
    <location>
        <begin position="26"/>
        <end position="50"/>
    </location>
</feature>
<dbReference type="RefSeq" id="WP_376999493.1">
    <property type="nucleotide sequence ID" value="NZ_JBHSQE010000001.1"/>
</dbReference>
<dbReference type="Proteomes" id="UP001596244">
    <property type="component" value="Unassembled WGS sequence"/>
</dbReference>
<proteinExistence type="predicted"/>
<keyword evidence="1" id="KW-0812">Transmembrane</keyword>
<feature type="transmembrane region" description="Helical" evidence="1">
    <location>
        <begin position="155"/>
        <end position="178"/>
    </location>
</feature>
<evidence type="ECO:0008006" key="4">
    <source>
        <dbReference type="Google" id="ProtNLM"/>
    </source>
</evidence>
<feature type="transmembrane region" description="Helical" evidence="1">
    <location>
        <begin position="56"/>
        <end position="80"/>
    </location>
</feature>
<keyword evidence="1" id="KW-1133">Transmembrane helix</keyword>
<evidence type="ECO:0000313" key="3">
    <source>
        <dbReference type="Proteomes" id="UP001596244"/>
    </source>
</evidence>
<reference evidence="3" key="1">
    <citation type="journal article" date="2019" name="Int. J. Syst. Evol. Microbiol.">
        <title>The Global Catalogue of Microorganisms (GCM) 10K type strain sequencing project: providing services to taxonomists for standard genome sequencing and annotation.</title>
        <authorList>
            <consortium name="The Broad Institute Genomics Platform"/>
            <consortium name="The Broad Institute Genome Sequencing Center for Infectious Disease"/>
            <person name="Wu L."/>
            <person name="Ma J."/>
        </authorList>
    </citation>
    <scope>NUCLEOTIDE SEQUENCE [LARGE SCALE GENOMIC DNA]</scope>
    <source>
        <strain evidence="3">CCUG 51943</strain>
    </source>
</reference>